<protein>
    <recommendedName>
        <fullName evidence="3">F-box domain-containing protein</fullName>
    </recommendedName>
</protein>
<comment type="caution">
    <text evidence="1">The sequence shown here is derived from an EMBL/GenBank/DDBJ whole genome shotgun (WGS) entry which is preliminary data.</text>
</comment>
<accession>A0A9W9DI32</accession>
<keyword evidence="2" id="KW-1185">Reference proteome</keyword>
<name>A0A9W9DI32_9AGAR</name>
<evidence type="ECO:0000313" key="1">
    <source>
        <dbReference type="EMBL" id="KAJ4471558.1"/>
    </source>
</evidence>
<evidence type="ECO:0000313" key="2">
    <source>
        <dbReference type="Proteomes" id="UP001150266"/>
    </source>
</evidence>
<proteinExistence type="predicted"/>
<evidence type="ECO:0008006" key="3">
    <source>
        <dbReference type="Google" id="ProtNLM"/>
    </source>
</evidence>
<reference evidence="1" key="1">
    <citation type="submission" date="2022-08" db="EMBL/GenBank/DDBJ databases">
        <title>A Global Phylogenomic Analysis of the Shiitake Genus Lentinula.</title>
        <authorList>
            <consortium name="DOE Joint Genome Institute"/>
            <person name="Sierra-Patev S."/>
            <person name="Min B."/>
            <person name="Naranjo-Ortiz M."/>
            <person name="Looney B."/>
            <person name="Konkel Z."/>
            <person name="Slot J.C."/>
            <person name="Sakamoto Y."/>
            <person name="Steenwyk J.L."/>
            <person name="Rokas A."/>
            <person name="Carro J."/>
            <person name="Camarero S."/>
            <person name="Ferreira P."/>
            <person name="Molpeceres G."/>
            <person name="Ruiz-Duenas F.J."/>
            <person name="Serrano A."/>
            <person name="Henrissat B."/>
            <person name="Drula E."/>
            <person name="Hughes K.W."/>
            <person name="Mata J.L."/>
            <person name="Ishikawa N.K."/>
            <person name="Vargas-Isla R."/>
            <person name="Ushijima S."/>
            <person name="Smith C.A."/>
            <person name="Ahrendt S."/>
            <person name="Andreopoulos W."/>
            <person name="He G."/>
            <person name="Labutti K."/>
            <person name="Lipzen A."/>
            <person name="Ng V."/>
            <person name="Riley R."/>
            <person name="Sandor L."/>
            <person name="Barry K."/>
            <person name="Martinez A.T."/>
            <person name="Xiao Y."/>
            <person name="Gibbons J.G."/>
            <person name="Terashima K."/>
            <person name="Grigoriev I.V."/>
            <person name="Hibbett D.S."/>
        </authorList>
    </citation>
    <scope>NUCLEOTIDE SEQUENCE</scope>
    <source>
        <strain evidence="1">JLM2183</strain>
    </source>
</reference>
<dbReference type="Gene3D" id="1.20.1280.50">
    <property type="match status" value="1"/>
</dbReference>
<gene>
    <name evidence="1" type="ORF">J3R30DRAFT_3526585</name>
</gene>
<sequence length="522" mass="59219">MAQYVLQPRIEDIPICLSPADISFLQTRISSIEMEAARLQTDIFRLKCQLKVNRQALAVIHNILAPIRRLPSELLSNIFREYCSLKKIRPITSRKSLKPQLLISQICSTWRNVAFGTPTLWSELGILLSERGEVSYIDTMMAGSWLERSGSLPLDVGIAQWHPNSSFYPENLFNQLVPFCNRLRSLSLVLPFQYIPSFLDKEPTFPTLKKMDLTFLKSVDKSSSLQSRRFTTFLNAPRLHTVKLKLPGSVYDNNNDSSLSKIIIMLPLPANQLHSIHLELRDPDDFYSWSDAHSYLNVLRSCQSTLVECRLVHCPAWLCGILVKDPIPMTFLALKVLCLEQWGEESEARFIQLVTVPSLITLRVDHSKYGGDDPCDIFSKYLINLQTRSSAPLSTLELVRVRLMCAEDILSVLAVFPTLICLKLCDCNLNTKLLMRGLLFGDSRGHKSITPKLESLHLVDFEVIPKGCESFIIDMVESRTAAVNDLACFNTLTVAYRHHQITKAMITRLNELLLALNLKAKN</sequence>
<organism evidence="1 2">
    <name type="scientific">Lentinula aciculospora</name>
    <dbReference type="NCBI Taxonomy" id="153920"/>
    <lineage>
        <taxon>Eukaryota</taxon>
        <taxon>Fungi</taxon>
        <taxon>Dikarya</taxon>
        <taxon>Basidiomycota</taxon>
        <taxon>Agaricomycotina</taxon>
        <taxon>Agaricomycetes</taxon>
        <taxon>Agaricomycetidae</taxon>
        <taxon>Agaricales</taxon>
        <taxon>Marasmiineae</taxon>
        <taxon>Omphalotaceae</taxon>
        <taxon>Lentinula</taxon>
    </lineage>
</organism>
<dbReference type="Proteomes" id="UP001150266">
    <property type="component" value="Unassembled WGS sequence"/>
</dbReference>
<dbReference type="AlphaFoldDB" id="A0A9W9DI32"/>
<dbReference type="OrthoDB" id="2877316at2759"/>
<dbReference type="EMBL" id="JAOTPV010000022">
    <property type="protein sequence ID" value="KAJ4471558.1"/>
    <property type="molecule type" value="Genomic_DNA"/>
</dbReference>